<dbReference type="KEGG" id="chya:V22_15550"/>
<gene>
    <name evidence="9" type="primary">idnT</name>
    <name evidence="9" type="ORF">V22_15550</name>
</gene>
<dbReference type="RefSeq" id="WP_197440013.1">
    <property type="nucleotide sequence ID" value="NZ_CP036316.1"/>
</dbReference>
<feature type="transmembrane region" description="Helical" evidence="8">
    <location>
        <begin position="443"/>
        <end position="463"/>
    </location>
</feature>
<feature type="transmembrane region" description="Helical" evidence="8">
    <location>
        <begin position="6"/>
        <end position="36"/>
    </location>
</feature>
<comment type="similarity">
    <text evidence="7">Belongs to the GntP permease family.</text>
</comment>
<feature type="transmembrane region" description="Helical" evidence="8">
    <location>
        <begin position="56"/>
        <end position="78"/>
    </location>
</feature>
<feature type="transmembrane region" description="Helical" evidence="8">
    <location>
        <begin position="101"/>
        <end position="126"/>
    </location>
</feature>
<dbReference type="EMBL" id="CP036316">
    <property type="protein sequence ID" value="QDT64322.1"/>
    <property type="molecule type" value="Genomic_DNA"/>
</dbReference>
<dbReference type="GO" id="GO:0015128">
    <property type="term" value="F:gluconate transmembrane transporter activity"/>
    <property type="evidence" value="ECO:0007669"/>
    <property type="project" value="InterPro"/>
</dbReference>
<dbReference type="Proteomes" id="UP000319976">
    <property type="component" value="Chromosome"/>
</dbReference>
<accession>A0A517T7G9</accession>
<evidence type="ECO:0000256" key="1">
    <source>
        <dbReference type="ARBA" id="ARBA00004651"/>
    </source>
</evidence>
<feature type="transmembrane region" description="Helical" evidence="8">
    <location>
        <begin position="271"/>
        <end position="292"/>
    </location>
</feature>
<reference evidence="9 10" key="1">
    <citation type="submission" date="2019-02" db="EMBL/GenBank/DDBJ databases">
        <title>Deep-cultivation of Planctomycetes and their phenomic and genomic characterization uncovers novel biology.</title>
        <authorList>
            <person name="Wiegand S."/>
            <person name="Jogler M."/>
            <person name="Boedeker C."/>
            <person name="Pinto D."/>
            <person name="Vollmers J."/>
            <person name="Rivas-Marin E."/>
            <person name="Kohn T."/>
            <person name="Peeters S.H."/>
            <person name="Heuer A."/>
            <person name="Rast P."/>
            <person name="Oberbeckmann S."/>
            <person name="Bunk B."/>
            <person name="Jeske O."/>
            <person name="Meyerdierks A."/>
            <person name="Storesund J.E."/>
            <person name="Kallscheuer N."/>
            <person name="Luecker S."/>
            <person name="Lage O.M."/>
            <person name="Pohl T."/>
            <person name="Merkel B.J."/>
            <person name="Hornburger P."/>
            <person name="Mueller R.-W."/>
            <person name="Bruemmer F."/>
            <person name="Labrenz M."/>
            <person name="Spormann A.M."/>
            <person name="Op den Camp H."/>
            <person name="Overmann J."/>
            <person name="Amann R."/>
            <person name="Jetten M.S.M."/>
            <person name="Mascher T."/>
            <person name="Medema M.H."/>
            <person name="Devos D.P."/>
            <person name="Kaster A.-K."/>
            <person name="Ovreas L."/>
            <person name="Rohde M."/>
            <person name="Galperin M.Y."/>
            <person name="Jogler C."/>
        </authorList>
    </citation>
    <scope>NUCLEOTIDE SEQUENCE [LARGE SCALE GENOMIC DNA]</scope>
    <source>
        <strain evidence="9 10">V22</strain>
    </source>
</reference>
<dbReference type="InterPro" id="IPR003474">
    <property type="entry name" value="Glcn_transporter"/>
</dbReference>
<keyword evidence="4 8" id="KW-0812">Transmembrane</keyword>
<evidence type="ECO:0000256" key="7">
    <source>
        <dbReference type="ARBA" id="ARBA00049663"/>
    </source>
</evidence>
<dbReference type="AlphaFoldDB" id="A0A517T7G9"/>
<dbReference type="PANTHER" id="PTHR30354:SF22">
    <property type="entry name" value="HIGH-AFFINITY GLUCONATE TRANSPORTER"/>
    <property type="match status" value="1"/>
</dbReference>
<feature type="transmembrane region" description="Helical" evidence="8">
    <location>
        <begin position="231"/>
        <end position="251"/>
    </location>
</feature>
<evidence type="ECO:0000313" key="9">
    <source>
        <dbReference type="EMBL" id="QDT64322.1"/>
    </source>
</evidence>
<keyword evidence="2" id="KW-0813">Transport</keyword>
<name>A0A517T7G9_9PLAN</name>
<evidence type="ECO:0000256" key="8">
    <source>
        <dbReference type="SAM" id="Phobius"/>
    </source>
</evidence>
<comment type="subcellular location">
    <subcellularLocation>
        <location evidence="1">Cell membrane</location>
        <topology evidence="1">Multi-pass membrane protein</topology>
    </subcellularLocation>
</comment>
<evidence type="ECO:0000256" key="5">
    <source>
        <dbReference type="ARBA" id="ARBA00022989"/>
    </source>
</evidence>
<proteinExistence type="inferred from homology"/>
<evidence type="ECO:0000313" key="10">
    <source>
        <dbReference type="Proteomes" id="UP000319976"/>
    </source>
</evidence>
<dbReference type="GO" id="GO:0005886">
    <property type="term" value="C:plasma membrane"/>
    <property type="evidence" value="ECO:0007669"/>
    <property type="project" value="UniProtKB-SubCell"/>
</dbReference>
<keyword evidence="3" id="KW-1003">Cell membrane</keyword>
<evidence type="ECO:0000256" key="6">
    <source>
        <dbReference type="ARBA" id="ARBA00023136"/>
    </source>
</evidence>
<sequence length="466" mass="48792">MLSPLLILAVGVAVVIGMILFLRINAFLALLTAAFVVSFMAPGEISEKVTRVAESFGGACAAIGIVIALAAVIGQAMLDSGAADRIVRAFLAMLGEKRSPFALLGSGYLLSVPVFFDTVFYLLVPLARSFYRKTGNHYLKCLAAIAAGGAITHTLVPPTPGPLAMAEYLGVDLGMMIGIGALVAMPSAFAGLLFAGFIDKHLEVTPPDDDINEIETSSEEDDPQEENLPPLVLSALPVILPVILIGCHTFADSLKKTEEDPGVWTQITEWTALFGNPNFALFISAIIALLLYRVWRGATREKIAQLVEHALMSGGVIILITAAGASFGGMLKVAEIGPEIKSMFEGSGLNVDGLLLIMLGFGIASLLKIAQGSSTAAMIVGSGMMAAMIEGQSLSFHPVYLATAVGSGSLFGSWMNDSGFWIFTKMGGLTEAQSLKSWTPLLAILGATGLVTTLILATLLPMAPAS</sequence>
<keyword evidence="6 8" id="KW-0472">Membrane</keyword>
<feature type="transmembrane region" description="Helical" evidence="8">
    <location>
        <begin position="138"/>
        <end position="156"/>
    </location>
</feature>
<feature type="transmembrane region" description="Helical" evidence="8">
    <location>
        <begin position="354"/>
        <end position="387"/>
    </location>
</feature>
<organism evidence="9 10">
    <name type="scientific">Calycomorphotria hydatis</name>
    <dbReference type="NCBI Taxonomy" id="2528027"/>
    <lineage>
        <taxon>Bacteria</taxon>
        <taxon>Pseudomonadati</taxon>
        <taxon>Planctomycetota</taxon>
        <taxon>Planctomycetia</taxon>
        <taxon>Planctomycetales</taxon>
        <taxon>Planctomycetaceae</taxon>
        <taxon>Calycomorphotria</taxon>
    </lineage>
</organism>
<feature type="transmembrane region" description="Helical" evidence="8">
    <location>
        <begin position="176"/>
        <end position="198"/>
    </location>
</feature>
<feature type="transmembrane region" description="Helical" evidence="8">
    <location>
        <begin position="313"/>
        <end position="334"/>
    </location>
</feature>
<evidence type="ECO:0000256" key="2">
    <source>
        <dbReference type="ARBA" id="ARBA00022448"/>
    </source>
</evidence>
<dbReference type="Pfam" id="PF02447">
    <property type="entry name" value="GntP_permease"/>
    <property type="match status" value="1"/>
</dbReference>
<evidence type="ECO:0000256" key="3">
    <source>
        <dbReference type="ARBA" id="ARBA00022475"/>
    </source>
</evidence>
<evidence type="ECO:0000256" key="4">
    <source>
        <dbReference type="ARBA" id="ARBA00022692"/>
    </source>
</evidence>
<feature type="transmembrane region" description="Helical" evidence="8">
    <location>
        <begin position="399"/>
        <end position="423"/>
    </location>
</feature>
<keyword evidence="10" id="KW-1185">Reference proteome</keyword>
<protein>
    <submittedName>
        <fullName evidence="9">Gnt-II system L-idonate transporter</fullName>
    </submittedName>
</protein>
<keyword evidence="5 8" id="KW-1133">Transmembrane helix</keyword>
<dbReference type="PANTHER" id="PTHR30354">
    <property type="entry name" value="GNT FAMILY GLUCONATE TRANSPORTER"/>
    <property type="match status" value="1"/>
</dbReference>